<accession>A0A382S7K5</accession>
<dbReference type="AlphaFoldDB" id="A0A382S7K5"/>
<dbReference type="InterPro" id="IPR050789">
    <property type="entry name" value="Diverse_Enzym_Activities"/>
</dbReference>
<organism evidence="2">
    <name type="scientific">marine metagenome</name>
    <dbReference type="NCBI Taxonomy" id="408172"/>
    <lineage>
        <taxon>unclassified sequences</taxon>
        <taxon>metagenomes</taxon>
        <taxon>ecological metagenomes</taxon>
    </lineage>
</organism>
<proteinExistence type="predicted"/>
<feature type="domain" description="Beta-lactamase-related" evidence="1">
    <location>
        <begin position="44"/>
        <end position="146"/>
    </location>
</feature>
<protein>
    <recommendedName>
        <fullName evidence="1">Beta-lactamase-related domain-containing protein</fullName>
    </recommendedName>
</protein>
<dbReference type="Gene3D" id="3.40.710.10">
    <property type="entry name" value="DD-peptidase/beta-lactamase superfamily"/>
    <property type="match status" value="1"/>
</dbReference>
<dbReference type="SUPFAM" id="SSF56601">
    <property type="entry name" value="beta-lactamase/transpeptidase-like"/>
    <property type="match status" value="1"/>
</dbReference>
<dbReference type="PANTHER" id="PTHR43283:SF3">
    <property type="entry name" value="BETA-LACTAMASE FAMILY PROTEIN (AFU_ORTHOLOGUE AFUA_5G07500)"/>
    <property type="match status" value="1"/>
</dbReference>
<reference evidence="2" key="1">
    <citation type="submission" date="2018-05" db="EMBL/GenBank/DDBJ databases">
        <authorList>
            <person name="Lanie J.A."/>
            <person name="Ng W.-L."/>
            <person name="Kazmierczak K.M."/>
            <person name="Andrzejewski T.M."/>
            <person name="Davidsen T.M."/>
            <person name="Wayne K.J."/>
            <person name="Tettelin H."/>
            <person name="Glass J.I."/>
            <person name="Rusch D."/>
            <person name="Podicherti R."/>
            <person name="Tsui H.-C.T."/>
            <person name="Winkler M.E."/>
        </authorList>
    </citation>
    <scope>NUCLEOTIDE SEQUENCE</scope>
</reference>
<sequence>MSKNKIYVCLVAFLLFKSLSFGQFNKLGDLQKKFIDDERTGSNIMMVFQNGKTIYRHTQNSGKKGDKNIQKSTIFPMYSMTKPITIAGMLLLHEKGLVKWDDPVSKHIPYFANLKYKKDGKILPCKNELKVIHLMTHRSGYRYYGRPLLKKVGGGAGGASFEEPQPNQ</sequence>
<feature type="non-terminal residue" evidence="2">
    <location>
        <position position="168"/>
    </location>
</feature>
<evidence type="ECO:0000313" key="2">
    <source>
        <dbReference type="EMBL" id="SVD05405.1"/>
    </source>
</evidence>
<dbReference type="InterPro" id="IPR001466">
    <property type="entry name" value="Beta-lactam-related"/>
</dbReference>
<dbReference type="EMBL" id="UINC01126732">
    <property type="protein sequence ID" value="SVD05405.1"/>
    <property type="molecule type" value="Genomic_DNA"/>
</dbReference>
<dbReference type="PANTHER" id="PTHR43283">
    <property type="entry name" value="BETA-LACTAMASE-RELATED"/>
    <property type="match status" value="1"/>
</dbReference>
<dbReference type="InterPro" id="IPR012338">
    <property type="entry name" value="Beta-lactam/transpept-like"/>
</dbReference>
<gene>
    <name evidence="2" type="ORF">METZ01_LOCUS358259</name>
</gene>
<dbReference type="Pfam" id="PF00144">
    <property type="entry name" value="Beta-lactamase"/>
    <property type="match status" value="1"/>
</dbReference>
<evidence type="ECO:0000259" key="1">
    <source>
        <dbReference type="Pfam" id="PF00144"/>
    </source>
</evidence>
<name>A0A382S7K5_9ZZZZ</name>